<comment type="caution">
    <text evidence="2">The sequence shown here is derived from an EMBL/GenBank/DDBJ whole genome shotgun (WGS) entry which is preliminary data.</text>
</comment>
<dbReference type="InterPro" id="IPR008928">
    <property type="entry name" value="6-hairpin_glycosidase_sf"/>
</dbReference>
<dbReference type="Gene3D" id="3.40.50.150">
    <property type="entry name" value="Vaccinia Virus protein VP39"/>
    <property type="match status" value="1"/>
</dbReference>
<evidence type="ECO:0000313" key="2">
    <source>
        <dbReference type="EMBL" id="MFC4358468.1"/>
    </source>
</evidence>
<dbReference type="Pfam" id="PF08241">
    <property type="entry name" value="Methyltransf_11"/>
    <property type="match status" value="1"/>
</dbReference>
<dbReference type="SUPFAM" id="SSF48208">
    <property type="entry name" value="Six-hairpin glycosidases"/>
    <property type="match status" value="1"/>
</dbReference>
<dbReference type="EMBL" id="JBHSDS010000006">
    <property type="protein sequence ID" value="MFC4358468.1"/>
    <property type="molecule type" value="Genomic_DNA"/>
</dbReference>
<reference evidence="2 3" key="1">
    <citation type="journal article" date="2019" name="Int. J. Syst. Evol. Microbiol.">
        <title>The Global Catalogue of Microorganisms (GCM) 10K type strain sequencing project: providing services to taxonomists for standard genome sequencing and annotation.</title>
        <authorList>
            <consortium name="The Broad Institute Genomics Platform"/>
            <consortium name="The Broad Institute Genome Sequencing Center for Infectious Disease"/>
            <person name="Wu L."/>
            <person name="Ma J."/>
        </authorList>
    </citation>
    <scope>NUCLEOTIDE SEQUENCE [LARGE SCALE GENOMIC DNA]</scope>
    <source>
        <strain evidence="2 3">CGMCC 1.12553</strain>
    </source>
</reference>
<gene>
    <name evidence="2" type="ORF">ACFO0N_11010</name>
</gene>
<dbReference type="InterPro" id="IPR013216">
    <property type="entry name" value="Methyltransf_11"/>
</dbReference>
<proteinExistence type="predicted"/>
<dbReference type="GO" id="GO:0008168">
    <property type="term" value="F:methyltransferase activity"/>
    <property type="evidence" value="ECO:0007669"/>
    <property type="project" value="UniProtKB-KW"/>
</dbReference>
<evidence type="ECO:0000259" key="1">
    <source>
        <dbReference type="Pfam" id="PF08241"/>
    </source>
</evidence>
<dbReference type="CDD" id="cd02440">
    <property type="entry name" value="AdoMet_MTases"/>
    <property type="match status" value="1"/>
</dbReference>
<keyword evidence="2" id="KW-0489">Methyltransferase</keyword>
<organism evidence="2 3">
    <name type="scientific">Halobium salinum</name>
    <dbReference type="NCBI Taxonomy" id="1364940"/>
    <lineage>
        <taxon>Archaea</taxon>
        <taxon>Methanobacteriati</taxon>
        <taxon>Methanobacteriota</taxon>
        <taxon>Stenosarchaea group</taxon>
        <taxon>Halobacteria</taxon>
        <taxon>Halobacteriales</taxon>
        <taxon>Haloferacaceae</taxon>
        <taxon>Halobium</taxon>
    </lineage>
</organism>
<evidence type="ECO:0000313" key="3">
    <source>
        <dbReference type="Proteomes" id="UP001595921"/>
    </source>
</evidence>
<dbReference type="AlphaFoldDB" id="A0ABD5PCM0"/>
<dbReference type="EC" id="2.1.1.-" evidence="2"/>
<keyword evidence="2" id="KW-0808">Transferase</keyword>
<dbReference type="RefSeq" id="WP_267623795.1">
    <property type="nucleotide sequence ID" value="NZ_JAODIW010000008.1"/>
</dbReference>
<dbReference type="Gene3D" id="1.50.10.10">
    <property type="match status" value="1"/>
</dbReference>
<dbReference type="SUPFAM" id="SSF53335">
    <property type="entry name" value="S-adenosyl-L-methionine-dependent methyltransferases"/>
    <property type="match status" value="1"/>
</dbReference>
<protein>
    <submittedName>
        <fullName evidence="2">Class I SAM-dependent methyltransferase</fullName>
        <ecNumber evidence="2">2.1.1.-</ecNumber>
    </submittedName>
</protein>
<dbReference type="GO" id="GO:0032259">
    <property type="term" value="P:methylation"/>
    <property type="evidence" value="ECO:0007669"/>
    <property type="project" value="UniProtKB-KW"/>
</dbReference>
<feature type="domain" description="Methyltransferase type 11" evidence="1">
    <location>
        <begin position="58"/>
        <end position="137"/>
    </location>
</feature>
<accession>A0ABD5PCM0</accession>
<dbReference type="Proteomes" id="UP001595921">
    <property type="component" value="Unassembled WGS sequence"/>
</dbReference>
<dbReference type="InterPro" id="IPR012341">
    <property type="entry name" value="6hp_glycosidase-like_sf"/>
</dbReference>
<keyword evidence="3" id="KW-1185">Reference proteome</keyword>
<name>A0ABD5PCM0_9EURY</name>
<sequence>MDDTRSETLKRWVKQPPAGPNLQYLRDAERLAAWDQLGHRERVLDLASEANVTMGLDAERVTRVDFADGAAAYAREVAGDDVDDSVVVDPEAPALPFADDAFDGAVSIGPYDWPFLDVATLTEEVRRVLADDGRFVFSTPTHRSPYAVTGKGKYRYYSPDEALSLLTPTGSETPADTDWTLADQDLIYQLPYKANLVVNSLPDDLQRPVVAAERALTDHFESWGDWDDASYLLFGAEPVDYAGYLDDALDCLFRPVAENGFWDAGAADGGSEGGLIRALDYDLGDDGRPCEWTRDDRVLHRYAPFALLGIARWRASPLGDDRFDAKLRSALAGFAARVEDDRLDGMPSYALGPLVGAFTLASDALGGDDAAVGDDHLATARALFEHTRDRDDFDFSHAEDSLLACGWAELYERTGDGDVGEALDAALDAIADRHDWESGLFRFDNGTTERHQNQMYALWGLCRAADVTDAPAFVPLAGDVLERTVERRMRPDGAFLWTDVGAKRGAWGELRERLGASRPSYWKLLFECHQTFFVNAVAHYTRAGGARDFSTAVLRAMSWMYGNNDLDADLVERSGIGVPMRFVTTGGRLSVPDQNFKGAYEVGSYVEALTHLLDPEGPFRN</sequence>
<dbReference type="InterPro" id="IPR029063">
    <property type="entry name" value="SAM-dependent_MTases_sf"/>
</dbReference>